<evidence type="ECO:0000256" key="3">
    <source>
        <dbReference type="ARBA" id="ARBA00022840"/>
    </source>
</evidence>
<evidence type="ECO:0000313" key="8">
    <source>
        <dbReference type="Proteomes" id="UP000054248"/>
    </source>
</evidence>
<feature type="compositionally biased region" description="Basic and acidic residues" evidence="6">
    <location>
        <begin position="126"/>
        <end position="146"/>
    </location>
</feature>
<feature type="region of interest" description="Disordered" evidence="6">
    <location>
        <begin position="229"/>
        <end position="262"/>
    </location>
</feature>
<dbReference type="Pfam" id="PF00012">
    <property type="entry name" value="HSP70"/>
    <property type="match status" value="2"/>
</dbReference>
<dbReference type="OrthoDB" id="3329830at2759"/>
<feature type="compositionally biased region" description="Low complexity" evidence="6">
    <location>
        <begin position="104"/>
        <end position="113"/>
    </location>
</feature>
<dbReference type="InterPro" id="IPR043129">
    <property type="entry name" value="ATPase_NBD"/>
</dbReference>
<evidence type="ECO:0000256" key="1">
    <source>
        <dbReference type="ARBA" id="ARBA00012554"/>
    </source>
</evidence>
<proteinExistence type="predicted"/>
<dbReference type="EMBL" id="KN823171">
    <property type="protein sequence ID" value="KIO20524.1"/>
    <property type="molecule type" value="Genomic_DNA"/>
</dbReference>
<protein>
    <recommendedName>
        <fullName evidence="1">non-chaperonin molecular chaperone ATPase</fullName>
        <ecNumber evidence="1">3.6.4.10</ecNumber>
    </recommendedName>
</protein>
<reference evidence="7 8" key="1">
    <citation type="submission" date="2014-04" db="EMBL/GenBank/DDBJ databases">
        <authorList>
            <consortium name="DOE Joint Genome Institute"/>
            <person name="Kuo A."/>
            <person name="Girlanda M."/>
            <person name="Perotto S."/>
            <person name="Kohler A."/>
            <person name="Nagy L.G."/>
            <person name="Floudas D."/>
            <person name="Copeland A."/>
            <person name="Barry K.W."/>
            <person name="Cichocki N."/>
            <person name="Veneault-Fourrey C."/>
            <person name="LaButti K."/>
            <person name="Lindquist E.A."/>
            <person name="Lipzen A."/>
            <person name="Lundell T."/>
            <person name="Morin E."/>
            <person name="Murat C."/>
            <person name="Sun H."/>
            <person name="Tunlid A."/>
            <person name="Henrissat B."/>
            <person name="Grigoriev I.V."/>
            <person name="Hibbett D.S."/>
            <person name="Martin F."/>
            <person name="Nordberg H.P."/>
            <person name="Cantor M.N."/>
            <person name="Hua S.X."/>
        </authorList>
    </citation>
    <scope>NUCLEOTIDE SEQUENCE [LARGE SCALE GENOMIC DNA]</scope>
    <source>
        <strain evidence="7 8">MUT 4182</strain>
    </source>
</reference>
<evidence type="ECO:0000313" key="7">
    <source>
        <dbReference type="EMBL" id="KIO20524.1"/>
    </source>
</evidence>
<evidence type="ECO:0000256" key="6">
    <source>
        <dbReference type="SAM" id="MobiDB-lite"/>
    </source>
</evidence>
<dbReference type="HOGENOM" id="CLU_551182_0_0_1"/>
<keyword evidence="3" id="KW-0067">ATP-binding</keyword>
<dbReference type="FunFam" id="3.90.640.10:FF:000003">
    <property type="entry name" value="Molecular chaperone DnaK"/>
    <property type="match status" value="1"/>
</dbReference>
<sequence>MGTQYNKTVTDISKDNLTLGKLKREVENPKRTLSSQMFTKLAIESLEGGNDFSETLTRTKFEGIDNKPVEQPNFPFVDYGPSTVWSPSIPARPASATLSEPPDHTTSTSLTTRRPPPPNPKNTVFDAKRLIGSRNEESDVKKDMKHWPSGSVDRSGRPVIEVIHKVEKKQFTPEEISAMVLGKMKETAEAYLGEKATKGSRPIARLNILRIVREPAAAAIAYGLGRGNSRGADEIRRSSRHHEPPAKSKDLRQQPARCSSRSTRFPQIEVTFDVDANSILKSPALRRPRPNPYLGPTLFRTYSRHILRNVNEPTAAVIAYGLDKRTVEVPATANVDVQQHLTTPLPPSGTLEGNDRGDLVPSPVSPSSVSSTNHPPPPNRLRSRQEKLAWRRFHIIVYNLDGETIDVSCPSTAVSSRSRLPLVTPTLVARTSTNRIIEFLVQQYKKTGFDASKDYRTLGKLNRQISPKLEIDSFDDGNDFSEIFTRAKFEELDTF</sequence>
<keyword evidence="2" id="KW-0547">Nucleotide-binding</keyword>
<dbReference type="PANTHER" id="PTHR19375">
    <property type="entry name" value="HEAT SHOCK PROTEIN 70KDA"/>
    <property type="match status" value="1"/>
</dbReference>
<dbReference type="GO" id="GO:0140662">
    <property type="term" value="F:ATP-dependent protein folding chaperone"/>
    <property type="evidence" value="ECO:0007669"/>
    <property type="project" value="InterPro"/>
</dbReference>
<dbReference type="FunFam" id="3.30.30.30:FF:000005">
    <property type="entry name" value="Heat shock protein ssb1"/>
    <property type="match status" value="1"/>
</dbReference>
<keyword evidence="4" id="KW-0143">Chaperone</keyword>
<dbReference type="GO" id="GO:0005524">
    <property type="term" value="F:ATP binding"/>
    <property type="evidence" value="ECO:0007669"/>
    <property type="project" value="UniProtKB-KW"/>
</dbReference>
<keyword evidence="8" id="KW-1185">Reference proteome</keyword>
<dbReference type="InterPro" id="IPR013126">
    <property type="entry name" value="Hsp_70_fam"/>
</dbReference>
<gene>
    <name evidence="7" type="ORF">M407DRAFT_29841</name>
</gene>
<dbReference type="Gene3D" id="3.90.640.10">
    <property type="entry name" value="Actin, Chain A, domain 4"/>
    <property type="match status" value="1"/>
</dbReference>
<dbReference type="SUPFAM" id="SSF53067">
    <property type="entry name" value="Actin-like ATPase domain"/>
    <property type="match status" value="2"/>
</dbReference>
<dbReference type="EC" id="3.6.4.10" evidence="1"/>
<evidence type="ECO:0000256" key="4">
    <source>
        <dbReference type="ARBA" id="ARBA00023186"/>
    </source>
</evidence>
<feature type="compositionally biased region" description="Low complexity" evidence="6">
    <location>
        <begin position="360"/>
        <end position="373"/>
    </location>
</feature>
<evidence type="ECO:0000256" key="5">
    <source>
        <dbReference type="ARBA" id="ARBA00048056"/>
    </source>
</evidence>
<feature type="region of interest" description="Disordered" evidence="6">
    <location>
        <begin position="88"/>
        <end position="153"/>
    </location>
</feature>
<comment type="catalytic activity">
    <reaction evidence="5">
        <text>ATP + H2O = ADP + phosphate + H(+)</text>
        <dbReference type="Rhea" id="RHEA:13065"/>
        <dbReference type="ChEBI" id="CHEBI:15377"/>
        <dbReference type="ChEBI" id="CHEBI:15378"/>
        <dbReference type="ChEBI" id="CHEBI:30616"/>
        <dbReference type="ChEBI" id="CHEBI:43474"/>
        <dbReference type="ChEBI" id="CHEBI:456216"/>
        <dbReference type="EC" id="3.6.4.10"/>
    </reaction>
</comment>
<dbReference type="AlphaFoldDB" id="A0A0C3Q9C8"/>
<reference evidence="8" key="2">
    <citation type="submission" date="2015-01" db="EMBL/GenBank/DDBJ databases">
        <title>Evolutionary Origins and Diversification of the Mycorrhizal Mutualists.</title>
        <authorList>
            <consortium name="DOE Joint Genome Institute"/>
            <consortium name="Mycorrhizal Genomics Consortium"/>
            <person name="Kohler A."/>
            <person name="Kuo A."/>
            <person name="Nagy L.G."/>
            <person name="Floudas D."/>
            <person name="Copeland A."/>
            <person name="Barry K.W."/>
            <person name="Cichocki N."/>
            <person name="Veneault-Fourrey C."/>
            <person name="LaButti K."/>
            <person name="Lindquist E.A."/>
            <person name="Lipzen A."/>
            <person name="Lundell T."/>
            <person name="Morin E."/>
            <person name="Murat C."/>
            <person name="Riley R."/>
            <person name="Ohm R."/>
            <person name="Sun H."/>
            <person name="Tunlid A."/>
            <person name="Henrissat B."/>
            <person name="Grigoriev I.V."/>
            <person name="Hibbett D.S."/>
            <person name="Martin F."/>
        </authorList>
    </citation>
    <scope>NUCLEOTIDE SEQUENCE [LARGE SCALE GENOMIC DNA]</scope>
    <source>
        <strain evidence="8">MUT 4182</strain>
    </source>
</reference>
<organism evidence="7 8">
    <name type="scientific">Tulasnella calospora MUT 4182</name>
    <dbReference type="NCBI Taxonomy" id="1051891"/>
    <lineage>
        <taxon>Eukaryota</taxon>
        <taxon>Fungi</taxon>
        <taxon>Dikarya</taxon>
        <taxon>Basidiomycota</taxon>
        <taxon>Agaricomycotina</taxon>
        <taxon>Agaricomycetes</taxon>
        <taxon>Cantharellales</taxon>
        <taxon>Tulasnellaceae</taxon>
        <taxon>Tulasnella</taxon>
    </lineage>
</organism>
<feature type="compositionally biased region" description="Basic and acidic residues" evidence="6">
    <location>
        <begin position="231"/>
        <end position="252"/>
    </location>
</feature>
<feature type="region of interest" description="Disordered" evidence="6">
    <location>
        <begin position="338"/>
        <end position="381"/>
    </location>
</feature>
<evidence type="ECO:0000256" key="2">
    <source>
        <dbReference type="ARBA" id="ARBA00022741"/>
    </source>
</evidence>
<dbReference type="Proteomes" id="UP000054248">
    <property type="component" value="Unassembled WGS sequence"/>
</dbReference>
<dbReference type="STRING" id="1051891.A0A0C3Q9C8"/>
<dbReference type="Gene3D" id="3.30.420.40">
    <property type="match status" value="1"/>
</dbReference>
<name>A0A0C3Q9C8_9AGAM</name>
<accession>A0A0C3Q9C8</accession>